<comment type="caution">
    <text evidence="3">The sequence shown here is derived from an EMBL/GenBank/DDBJ whole genome shotgun (WGS) entry which is preliminary data.</text>
</comment>
<sequence>MRQNYQKQEWTNADRDLLTTLTEQYRLNQLQIDWVKIASQMNKRTDRQCKSYYANIIKPKLNIESRENHMWSKLEILSLWVFGVNYNADFVIIKNQYSAELFKDLTIKQMQSQWHQIVKKQKHYYELFKTILQNPVHIETLTQKEFVNTSQIVRIAYNRRLLIDLKFFQRQTCVIDDKGRPLDMMEIKAIEQFFLDLNINALREIYIKEHERRGIEDSHEHI</sequence>
<dbReference type="EMBL" id="CAXDID020000007">
    <property type="protein sequence ID" value="CAL5976662.1"/>
    <property type="molecule type" value="Genomic_DNA"/>
</dbReference>
<dbReference type="Proteomes" id="UP001642409">
    <property type="component" value="Unassembled WGS sequence"/>
</dbReference>
<feature type="domain" description="HTH myb-type" evidence="2">
    <location>
        <begin position="2"/>
        <end position="61"/>
    </location>
</feature>
<feature type="domain" description="Myb-like" evidence="1">
    <location>
        <begin position="2"/>
        <end position="57"/>
    </location>
</feature>
<evidence type="ECO:0000259" key="2">
    <source>
        <dbReference type="PROSITE" id="PS51294"/>
    </source>
</evidence>
<protein>
    <submittedName>
        <fullName evidence="3">SANT/Myb domain</fullName>
    </submittedName>
    <submittedName>
        <fullName evidence="4">SANT/Myb_domain</fullName>
    </submittedName>
</protein>
<dbReference type="AlphaFoldDB" id="A0AA86UNR4"/>
<dbReference type="PROSITE" id="PS51294">
    <property type="entry name" value="HTH_MYB"/>
    <property type="match status" value="1"/>
</dbReference>
<reference evidence="3" key="1">
    <citation type="submission" date="2023-06" db="EMBL/GenBank/DDBJ databases">
        <authorList>
            <person name="Kurt Z."/>
        </authorList>
    </citation>
    <scope>NUCLEOTIDE SEQUENCE</scope>
</reference>
<evidence type="ECO:0000313" key="5">
    <source>
        <dbReference type="Proteomes" id="UP001642409"/>
    </source>
</evidence>
<evidence type="ECO:0000313" key="3">
    <source>
        <dbReference type="EMBL" id="CAI9962199.1"/>
    </source>
</evidence>
<dbReference type="CDD" id="cd00167">
    <property type="entry name" value="SANT"/>
    <property type="match status" value="1"/>
</dbReference>
<accession>A0AA86UNR4</accession>
<dbReference type="InterPro" id="IPR009057">
    <property type="entry name" value="Homeodomain-like_sf"/>
</dbReference>
<dbReference type="Pfam" id="PF00249">
    <property type="entry name" value="Myb_DNA-binding"/>
    <property type="match status" value="1"/>
</dbReference>
<gene>
    <name evidence="4" type="ORF">HINF_LOCUS3928</name>
    <name evidence="3" type="ORF">HINF_LOCUS49844</name>
</gene>
<organism evidence="3">
    <name type="scientific">Hexamita inflata</name>
    <dbReference type="NCBI Taxonomy" id="28002"/>
    <lineage>
        <taxon>Eukaryota</taxon>
        <taxon>Metamonada</taxon>
        <taxon>Diplomonadida</taxon>
        <taxon>Hexamitidae</taxon>
        <taxon>Hexamitinae</taxon>
        <taxon>Hexamita</taxon>
    </lineage>
</organism>
<evidence type="ECO:0000313" key="4">
    <source>
        <dbReference type="EMBL" id="CAL5976662.1"/>
    </source>
</evidence>
<dbReference type="PROSITE" id="PS50090">
    <property type="entry name" value="MYB_LIKE"/>
    <property type="match status" value="1"/>
</dbReference>
<dbReference type="InterPro" id="IPR001005">
    <property type="entry name" value="SANT/Myb"/>
</dbReference>
<proteinExistence type="predicted"/>
<keyword evidence="5" id="KW-1185">Reference proteome</keyword>
<reference evidence="4 5" key="2">
    <citation type="submission" date="2024-07" db="EMBL/GenBank/DDBJ databases">
        <authorList>
            <person name="Akdeniz Z."/>
        </authorList>
    </citation>
    <scope>NUCLEOTIDE SEQUENCE [LARGE SCALE GENOMIC DNA]</scope>
</reference>
<dbReference type="SMART" id="SM00717">
    <property type="entry name" value="SANT"/>
    <property type="match status" value="1"/>
</dbReference>
<dbReference type="EMBL" id="CATOUU010000952">
    <property type="protein sequence ID" value="CAI9962199.1"/>
    <property type="molecule type" value="Genomic_DNA"/>
</dbReference>
<dbReference type="InterPro" id="IPR017930">
    <property type="entry name" value="Myb_dom"/>
</dbReference>
<dbReference type="SUPFAM" id="SSF46689">
    <property type="entry name" value="Homeodomain-like"/>
    <property type="match status" value="1"/>
</dbReference>
<dbReference type="Gene3D" id="1.10.10.60">
    <property type="entry name" value="Homeodomain-like"/>
    <property type="match status" value="1"/>
</dbReference>
<evidence type="ECO:0000259" key="1">
    <source>
        <dbReference type="PROSITE" id="PS50090"/>
    </source>
</evidence>
<name>A0AA86UNR4_9EUKA</name>